<dbReference type="Proteomes" id="UP000015524">
    <property type="component" value="Unassembled WGS sequence"/>
</dbReference>
<evidence type="ECO:0000313" key="2">
    <source>
        <dbReference type="Proteomes" id="UP000015524"/>
    </source>
</evidence>
<accession>T0FZP6</accession>
<reference evidence="1 2" key="1">
    <citation type="journal article" date="2013" name="Genome Announc.">
        <title>Draft Genome Sequence of a Hexachlorocyclohexane-Degrading Bacterium, Sphingobium baderi Strain LL03T.</title>
        <authorList>
            <person name="Kaur J."/>
            <person name="Verma H."/>
            <person name="Tripathi C."/>
            <person name="Khurana J.P."/>
            <person name="Lal R."/>
        </authorList>
    </citation>
    <scope>NUCLEOTIDE SEQUENCE [LARGE SCALE GENOMIC DNA]</scope>
    <source>
        <strain evidence="1 2">LL03</strain>
    </source>
</reference>
<dbReference type="EMBL" id="ATIB01000088">
    <property type="protein sequence ID" value="EQA96835.1"/>
    <property type="molecule type" value="Genomic_DNA"/>
</dbReference>
<keyword evidence="2" id="KW-1185">Reference proteome</keyword>
<gene>
    <name evidence="1" type="ORF">L485_22400</name>
</gene>
<name>T0FZP6_9SPHN</name>
<dbReference type="AlphaFoldDB" id="T0FZP6"/>
<dbReference type="PATRIC" id="fig|1114964.3.peg.4395"/>
<organism evidence="1 2">
    <name type="scientific">Sphingobium baderi LL03</name>
    <dbReference type="NCBI Taxonomy" id="1114964"/>
    <lineage>
        <taxon>Bacteria</taxon>
        <taxon>Pseudomonadati</taxon>
        <taxon>Pseudomonadota</taxon>
        <taxon>Alphaproteobacteria</taxon>
        <taxon>Sphingomonadales</taxon>
        <taxon>Sphingomonadaceae</taxon>
        <taxon>Sphingobium</taxon>
    </lineage>
</organism>
<proteinExistence type="predicted"/>
<sequence length="78" mass="8368">MSQKIIELIEAYAEANCDLASDQILLLDLPKGPPSPEEMPVINARMERSNYHAMKAKAATEIADLVSDLIAKAEGVGG</sequence>
<evidence type="ECO:0000313" key="1">
    <source>
        <dbReference type="EMBL" id="EQA96835.1"/>
    </source>
</evidence>
<protein>
    <submittedName>
        <fullName evidence="1">Uncharacterized protein</fullName>
    </submittedName>
</protein>
<comment type="caution">
    <text evidence="1">The sequence shown here is derived from an EMBL/GenBank/DDBJ whole genome shotgun (WGS) entry which is preliminary data.</text>
</comment>